<organism evidence="1 2">
    <name type="scientific">Polarella glacialis</name>
    <name type="common">Dinoflagellate</name>
    <dbReference type="NCBI Taxonomy" id="89957"/>
    <lineage>
        <taxon>Eukaryota</taxon>
        <taxon>Sar</taxon>
        <taxon>Alveolata</taxon>
        <taxon>Dinophyceae</taxon>
        <taxon>Suessiales</taxon>
        <taxon>Suessiaceae</taxon>
        <taxon>Polarella</taxon>
    </lineage>
</organism>
<evidence type="ECO:0000313" key="2">
    <source>
        <dbReference type="Proteomes" id="UP000626109"/>
    </source>
</evidence>
<evidence type="ECO:0000313" key="1">
    <source>
        <dbReference type="EMBL" id="CAE8684720.1"/>
    </source>
</evidence>
<dbReference type="AlphaFoldDB" id="A0A813JWN8"/>
<evidence type="ECO:0008006" key="3">
    <source>
        <dbReference type="Google" id="ProtNLM"/>
    </source>
</evidence>
<dbReference type="Proteomes" id="UP000626109">
    <property type="component" value="Unassembled WGS sequence"/>
</dbReference>
<proteinExistence type="predicted"/>
<gene>
    <name evidence="1" type="ORF">PGLA2088_LOCUS24079</name>
</gene>
<sequence>MLTAARDIKATDFSFNLRQDLIQRIEEKFSAMRYEAWHLQFASSGSELTISVVVPRSQEEVEYALSAGFAEMQLSEFRGIFDMFDADGSRSLDREAGCRNLCGSV</sequence>
<reference evidence="1" key="1">
    <citation type="submission" date="2021-02" db="EMBL/GenBank/DDBJ databases">
        <authorList>
            <person name="Dougan E. K."/>
            <person name="Rhodes N."/>
            <person name="Thang M."/>
            <person name="Chan C."/>
        </authorList>
    </citation>
    <scope>NUCLEOTIDE SEQUENCE</scope>
</reference>
<comment type="caution">
    <text evidence="1">The sequence shown here is derived from an EMBL/GenBank/DDBJ whole genome shotgun (WGS) entry which is preliminary data.</text>
</comment>
<name>A0A813JWN8_POLGL</name>
<accession>A0A813JWN8</accession>
<dbReference type="EMBL" id="CAJNNW010026354">
    <property type="protein sequence ID" value="CAE8684720.1"/>
    <property type="molecule type" value="Genomic_DNA"/>
</dbReference>
<protein>
    <recommendedName>
        <fullName evidence="3">EF-hand domain-containing protein</fullName>
    </recommendedName>
</protein>